<dbReference type="PANTHER" id="PTHR35149:SF2">
    <property type="entry name" value="DUF262 DOMAIN-CONTAINING PROTEIN"/>
    <property type="match status" value="1"/>
</dbReference>
<evidence type="ECO:0008006" key="4">
    <source>
        <dbReference type="Google" id="ProtNLM"/>
    </source>
</evidence>
<feature type="domain" description="GmrSD restriction endonucleases N-terminal" evidence="1">
    <location>
        <begin position="10"/>
        <end position="222"/>
    </location>
</feature>
<dbReference type="AlphaFoldDB" id="A0A6N2Y8G6"/>
<dbReference type="Pfam" id="PF03235">
    <property type="entry name" value="GmrSD_N"/>
    <property type="match status" value="1"/>
</dbReference>
<name>A0A6N2Y8G6_9FIRM</name>
<evidence type="ECO:0000259" key="1">
    <source>
        <dbReference type="Pfam" id="PF03235"/>
    </source>
</evidence>
<reference evidence="3" key="1">
    <citation type="submission" date="2019-11" db="EMBL/GenBank/DDBJ databases">
        <authorList>
            <person name="Feng L."/>
        </authorList>
    </citation>
    <scope>NUCLEOTIDE SEQUENCE</scope>
    <source>
        <strain evidence="3">CramosumLFYP8</strain>
    </source>
</reference>
<dbReference type="InterPro" id="IPR004919">
    <property type="entry name" value="GmrSD_N"/>
</dbReference>
<dbReference type="Pfam" id="PF07510">
    <property type="entry name" value="GmrSD_C"/>
    <property type="match status" value="1"/>
</dbReference>
<dbReference type="PANTHER" id="PTHR35149">
    <property type="entry name" value="SLL5132 PROTEIN"/>
    <property type="match status" value="1"/>
</dbReference>
<dbReference type="EMBL" id="CACRTL010000015">
    <property type="protein sequence ID" value="VYT63159.1"/>
    <property type="molecule type" value="Genomic_DNA"/>
</dbReference>
<dbReference type="InterPro" id="IPR011089">
    <property type="entry name" value="GmrSD_C"/>
</dbReference>
<accession>A0A6N2Y8G6</accession>
<protein>
    <recommendedName>
        <fullName evidence="4">DUF262 domain-containing protein</fullName>
    </recommendedName>
</protein>
<evidence type="ECO:0000313" key="3">
    <source>
        <dbReference type="EMBL" id="VYT63159.1"/>
    </source>
</evidence>
<proteinExistence type="predicted"/>
<dbReference type="RefSeq" id="WP_156635227.1">
    <property type="nucleotide sequence ID" value="NZ_CACRTL010000015.1"/>
</dbReference>
<feature type="domain" description="GmrSD restriction endonucleases C-terminal" evidence="2">
    <location>
        <begin position="408"/>
        <end position="539"/>
    </location>
</feature>
<gene>
    <name evidence="3" type="ORF">CRLFYP8_01750</name>
</gene>
<sequence length="792" mass="92340">MKANRMWLFSDVLEKNKRVFKVPVYQRNYDWSNIQCEKLFQDIIKANEKDCQHFMGTVVYIDDVNGGSGLNEVLIIDGQQRITTMYILLKALYDASKGISTHIESEIEEVMFNRHCDEKYKVKLKPVKSDNEQLMHLIRDRVDKMDRNSNVYKNYITFKNLIDGVLQDGLELNDVLNGIKKLEIVEIILDKLQGDEPQKIFESINSTGLELSLADLIRNYLLMDDVKQDELYEEYWLEIEKNVGYRNLGDFVINFLNSQISKSVNGKNAYRLFKEHCEEKKLTHEDTLKLLKRTSKYYGAFIGENKYYSDEITKYMNAFFTIKQTTILPLIFRIFNDYEDHNIDEDTLCKVLDYLLTYLVRITACEINKNLSKFMKSMYDRVIDGTYDNYYERFVTFLNDLRANDRMPTDKEFEEALIYKPLYKKNICKYVLSVIENSTKEHIDVSNLTIEHILPQKENAAVWKKEVGEEYNSVYEKYLHTLGNLTITGHNSELGTKAFIEKKKIIQANSKANILNKEVLSVDRWNETSILNRAKVLADILIKEFEYVEMHADIGEHNELSFGVNSGRDFSNTKPDAFSFVGEFNKVTSWADLLTKFIGVAYDLDGDLFTALAKKNYSIPNATRVYISNDDRQFRKAKQIEKSGIYFETNLSTNNILSFIKDLLVMMNLDIEDFSFSLSEVPFDINDEDSWSEGLIPVAKLFYNLVENLIATSKISANEVEKLKTKEYTKMLFQSTDYPAIANNRTDNMGNSTQKRYRAKSLKFEGADIYVSTQFFDSDRENIIEWYKSHVI</sequence>
<organism evidence="3">
    <name type="scientific">Thomasclavelia ramosa</name>
    <dbReference type="NCBI Taxonomy" id="1547"/>
    <lineage>
        <taxon>Bacteria</taxon>
        <taxon>Bacillati</taxon>
        <taxon>Bacillota</taxon>
        <taxon>Erysipelotrichia</taxon>
        <taxon>Erysipelotrichales</taxon>
        <taxon>Coprobacillaceae</taxon>
        <taxon>Thomasclavelia</taxon>
    </lineage>
</organism>
<evidence type="ECO:0000259" key="2">
    <source>
        <dbReference type="Pfam" id="PF07510"/>
    </source>
</evidence>